<protein>
    <submittedName>
        <fullName evidence="3">Bile acid:sodium symporter</fullName>
    </submittedName>
</protein>
<feature type="transmembrane region" description="Helical" evidence="2">
    <location>
        <begin position="80"/>
        <end position="99"/>
    </location>
</feature>
<gene>
    <name evidence="3" type="ORF">IM660_02605</name>
</gene>
<keyword evidence="2" id="KW-1133">Transmembrane helix</keyword>
<feature type="transmembrane region" description="Helical" evidence="2">
    <location>
        <begin position="311"/>
        <end position="333"/>
    </location>
</feature>
<feature type="transmembrane region" description="Helical" evidence="2">
    <location>
        <begin position="120"/>
        <end position="140"/>
    </location>
</feature>
<dbReference type="PANTHER" id="PTHR18640:SF5">
    <property type="entry name" value="SODIUM_BILE ACID COTRANSPORTER 7"/>
    <property type="match status" value="1"/>
</dbReference>
<feature type="transmembrane region" description="Helical" evidence="2">
    <location>
        <begin position="53"/>
        <end position="74"/>
    </location>
</feature>
<accession>A0A7M1SVW9</accession>
<feature type="transmembrane region" description="Helical" evidence="2">
    <location>
        <begin position="247"/>
        <end position="266"/>
    </location>
</feature>
<feature type="transmembrane region" description="Helical" evidence="2">
    <location>
        <begin position="146"/>
        <end position="169"/>
    </location>
</feature>
<name>A0A7M1SVW9_9MICO</name>
<organism evidence="3 4">
    <name type="scientific">Ruania alkalisoli</name>
    <dbReference type="NCBI Taxonomy" id="2779775"/>
    <lineage>
        <taxon>Bacteria</taxon>
        <taxon>Bacillati</taxon>
        <taxon>Actinomycetota</taxon>
        <taxon>Actinomycetes</taxon>
        <taxon>Micrococcales</taxon>
        <taxon>Ruaniaceae</taxon>
        <taxon>Ruania</taxon>
    </lineage>
</organism>
<keyword evidence="2" id="KW-0812">Transmembrane</keyword>
<evidence type="ECO:0000313" key="4">
    <source>
        <dbReference type="Proteomes" id="UP000593758"/>
    </source>
</evidence>
<dbReference type="Proteomes" id="UP000593758">
    <property type="component" value="Chromosome"/>
</dbReference>
<dbReference type="Pfam" id="PF13593">
    <property type="entry name" value="SBF_like"/>
    <property type="match status" value="1"/>
</dbReference>
<feature type="compositionally biased region" description="Polar residues" evidence="1">
    <location>
        <begin position="1"/>
        <end position="14"/>
    </location>
</feature>
<dbReference type="AlphaFoldDB" id="A0A7M1SVW9"/>
<dbReference type="EMBL" id="CP063169">
    <property type="protein sequence ID" value="QOR71217.1"/>
    <property type="molecule type" value="Genomic_DNA"/>
</dbReference>
<proteinExistence type="predicted"/>
<feature type="region of interest" description="Disordered" evidence="1">
    <location>
        <begin position="1"/>
        <end position="35"/>
    </location>
</feature>
<feature type="compositionally biased region" description="Low complexity" evidence="1">
    <location>
        <begin position="18"/>
        <end position="32"/>
    </location>
</feature>
<reference evidence="3 4" key="1">
    <citation type="submission" date="2020-10" db="EMBL/GenBank/DDBJ databases">
        <title>Haloactinobacterium sp. RN3S43, a bacterium isolated from saline soil.</title>
        <authorList>
            <person name="Sun J.-Q."/>
        </authorList>
    </citation>
    <scope>NUCLEOTIDE SEQUENCE [LARGE SCALE GENOMIC DNA]</scope>
    <source>
        <strain evidence="3 4">RN3S43</strain>
    </source>
</reference>
<keyword evidence="2" id="KW-0472">Membrane</keyword>
<dbReference type="KEGG" id="halt:IM660_02605"/>
<dbReference type="PIRSF" id="PIRSF026166">
    <property type="entry name" value="UCP026166"/>
    <property type="match status" value="1"/>
</dbReference>
<feature type="transmembrane region" description="Helical" evidence="2">
    <location>
        <begin position="176"/>
        <end position="201"/>
    </location>
</feature>
<feature type="transmembrane region" description="Helical" evidence="2">
    <location>
        <begin position="278"/>
        <end position="299"/>
    </location>
</feature>
<dbReference type="PANTHER" id="PTHR18640">
    <property type="entry name" value="SOLUTE CARRIER FAMILY 10 MEMBER 7"/>
    <property type="match status" value="1"/>
</dbReference>
<dbReference type="Gene3D" id="1.20.1530.20">
    <property type="match status" value="1"/>
</dbReference>
<keyword evidence="4" id="KW-1185">Reference proteome</keyword>
<dbReference type="GO" id="GO:0005886">
    <property type="term" value="C:plasma membrane"/>
    <property type="evidence" value="ECO:0007669"/>
    <property type="project" value="TreeGrafter"/>
</dbReference>
<evidence type="ECO:0000313" key="3">
    <source>
        <dbReference type="EMBL" id="QOR71217.1"/>
    </source>
</evidence>
<evidence type="ECO:0000256" key="2">
    <source>
        <dbReference type="SAM" id="Phobius"/>
    </source>
</evidence>
<dbReference type="InterPro" id="IPR038770">
    <property type="entry name" value="Na+/solute_symporter_sf"/>
</dbReference>
<sequence length="366" mass="38221">MPASTRSPTRSNRCWSGPSATRSPDTRPSSSPGYCGDHVRSLPGGRVKRLRGLWSAIDPFVLLILTALVLGLVLPLSGPVLDGVTTVGDVAIFVLFLVYGMRLRTTEVLGGLRNWRLQGGILASTYLLFPALGVLIGWATEPLVGAAFAAGLLYLSLLPSTVQSSVAFVSVARGNVAGAICAATVSNVVGMVLTPLLVLWLMGASGATGWGGLQSVLLQLLLPFVIGQLLQPFVGEWVRAHAHLTKVLDRGTVVLLVFGAVAHATADGVWGQVTPLTLVVLLAVSAFLLTAVLAATWWGGQGLGLDVEDRIALLMCGSKKSLATGLPMALVLFPAATAATIAVPVIIFHQLQLVVCAALARRFAAR</sequence>
<dbReference type="InterPro" id="IPR016833">
    <property type="entry name" value="Put_Na-Bile_cotransptr"/>
</dbReference>
<evidence type="ECO:0000256" key="1">
    <source>
        <dbReference type="SAM" id="MobiDB-lite"/>
    </source>
</evidence>